<evidence type="ECO:0000259" key="2">
    <source>
        <dbReference type="PROSITE" id="PS51278"/>
    </source>
</evidence>
<dbReference type="PROSITE" id="PS51278">
    <property type="entry name" value="GATASE_TYPE_2"/>
    <property type="match status" value="1"/>
</dbReference>
<dbReference type="InterPro" id="IPR017932">
    <property type="entry name" value="GATase_2_dom"/>
</dbReference>
<dbReference type="InterPro" id="IPR026869">
    <property type="entry name" value="EgtC-like"/>
</dbReference>
<dbReference type="Pfam" id="PF13230">
    <property type="entry name" value="GATase_4"/>
    <property type="match status" value="1"/>
</dbReference>
<dbReference type="Gene3D" id="3.60.20.10">
    <property type="entry name" value="Glutamine Phosphoribosylpyrophosphate, subunit 1, domain 1"/>
    <property type="match status" value="1"/>
</dbReference>
<dbReference type="PANTHER" id="PTHR43187">
    <property type="entry name" value="GLUTAMINE AMIDOTRANSFERASE DUG3-RELATED"/>
    <property type="match status" value="1"/>
</dbReference>
<evidence type="ECO:0000256" key="1">
    <source>
        <dbReference type="ARBA" id="ARBA00022962"/>
    </source>
</evidence>
<gene>
    <name evidence="3" type="ORF">VMB_12040</name>
</gene>
<comment type="caution">
    <text evidence="3">The sequence shown here is derived from an EMBL/GenBank/DDBJ whole genome shotgun (WGS) entry which is preliminary data.</text>
</comment>
<feature type="domain" description="Glutamine amidotransferase type-2" evidence="2">
    <location>
        <begin position="23"/>
        <end position="273"/>
    </location>
</feature>
<dbReference type="InterPro" id="IPR052373">
    <property type="entry name" value="Gamma-glu_amide_hydrolase"/>
</dbReference>
<dbReference type="PANTHER" id="PTHR43187:SF1">
    <property type="entry name" value="GLUTAMINE AMIDOTRANSFERASE DUG3-RELATED"/>
    <property type="match status" value="1"/>
</dbReference>
<dbReference type="CDD" id="cd01908">
    <property type="entry name" value="YafJ"/>
    <property type="match status" value="1"/>
</dbReference>
<evidence type="ECO:0000313" key="4">
    <source>
        <dbReference type="Proteomes" id="UP000004827"/>
    </source>
</evidence>
<sequence length="273" mass="31283">MHPVTKHALLKSEILFYRTCVMCRWLAYQGSPIYLEQLVYQPEHSLVHQSLEARKAVTRVNADGFGLGWYTERSTPGRFHEVLPAWGDENLRSLAHHIRSHRFMAHVRSSTGTQVSRSNCHPFIYNHWMFLHNGQIGDYCAVKYELERSLPEHLYIRRTGTTDSELIFLLMLKNGLEREPVEAIRQTIGEIETLMASKSVVVPFKASICISDGEQFWLVRYSSDGLPPTVYRKPWQDGIILASEPLDGCPNWVLVEPQTITHVSGADCQQYAI</sequence>
<accession>D2YCF7</accession>
<dbReference type="Proteomes" id="UP000004827">
    <property type="component" value="Unassembled WGS sequence"/>
</dbReference>
<proteinExistence type="predicted"/>
<name>D2YCF7_VIBMI</name>
<reference evidence="3 4" key="1">
    <citation type="journal article" date="2009" name="BMC Evol. Biol.">
        <title>Genomic taxonomy of Vibrios.</title>
        <authorList>
            <person name="Thompson C.C."/>
            <person name="Vicente A.C."/>
            <person name="Souza R.C."/>
            <person name="Vasconcelos A.T."/>
            <person name="Vesth T."/>
            <person name="Alves N.Jr."/>
            <person name="Ussery D.W."/>
            <person name="Iida T."/>
            <person name="Thompson F.L."/>
        </authorList>
    </citation>
    <scope>NUCLEOTIDE SEQUENCE [LARGE SCALE GENOMIC DNA]</scope>
    <source>
        <strain evidence="3 4">VM603</strain>
    </source>
</reference>
<keyword evidence="1" id="KW-0315">Glutamine amidotransferase</keyword>
<dbReference type="AlphaFoldDB" id="D2YCF7"/>
<dbReference type="EMBL" id="ACYU01000041">
    <property type="protein sequence ID" value="EEW07579.1"/>
    <property type="molecule type" value="Genomic_DNA"/>
</dbReference>
<organism evidence="3 4">
    <name type="scientific">Vibrio mimicus VM603</name>
    <dbReference type="NCBI Taxonomy" id="671074"/>
    <lineage>
        <taxon>Bacteria</taxon>
        <taxon>Pseudomonadati</taxon>
        <taxon>Pseudomonadota</taxon>
        <taxon>Gammaproteobacteria</taxon>
        <taxon>Vibrionales</taxon>
        <taxon>Vibrionaceae</taxon>
        <taxon>Vibrio</taxon>
    </lineage>
</organism>
<protein>
    <recommendedName>
        <fullName evidence="2">Glutamine amidotransferase type-2 domain-containing protein</fullName>
    </recommendedName>
</protein>
<dbReference type="InterPro" id="IPR029055">
    <property type="entry name" value="Ntn_hydrolases_N"/>
</dbReference>
<dbReference type="FunFam" id="3.60.20.10:FF:000092">
    <property type="entry name" value="Class II glutamine amidotransferase"/>
    <property type="match status" value="1"/>
</dbReference>
<dbReference type="SUPFAM" id="SSF56235">
    <property type="entry name" value="N-terminal nucleophile aminohydrolases (Ntn hydrolases)"/>
    <property type="match status" value="1"/>
</dbReference>
<evidence type="ECO:0000313" key="3">
    <source>
        <dbReference type="EMBL" id="EEW07579.1"/>
    </source>
</evidence>